<organism evidence="2">
    <name type="scientific">Hokovirus HKV1</name>
    <dbReference type="NCBI Taxonomy" id="1977638"/>
    <lineage>
        <taxon>Viruses</taxon>
        <taxon>Varidnaviria</taxon>
        <taxon>Bamfordvirae</taxon>
        <taxon>Nucleocytoviricota</taxon>
        <taxon>Megaviricetes</taxon>
        <taxon>Imitervirales</taxon>
        <taxon>Mimiviridae</taxon>
        <taxon>Klosneuvirinae</taxon>
        <taxon>Hokovirus</taxon>
    </lineage>
</organism>
<gene>
    <name evidence="2" type="ORF">Hokovirus_3_13</name>
</gene>
<name>A0A1V0SG88_9VIRU</name>
<keyword evidence="1" id="KW-0175">Coiled coil</keyword>
<reference evidence="2" key="1">
    <citation type="journal article" date="2017" name="Science">
        <title>Giant viruses with an expanded complement of translation system components.</title>
        <authorList>
            <person name="Schulz F."/>
            <person name="Yutin N."/>
            <person name="Ivanova N.N."/>
            <person name="Ortega D.R."/>
            <person name="Lee T.K."/>
            <person name="Vierheilig J."/>
            <person name="Daims H."/>
            <person name="Horn M."/>
            <person name="Wagner M."/>
            <person name="Jensen G.J."/>
            <person name="Kyrpides N.C."/>
            <person name="Koonin E.V."/>
            <person name="Woyke T."/>
        </authorList>
    </citation>
    <scope>NUCLEOTIDE SEQUENCE</scope>
    <source>
        <strain evidence="2">HKV1</strain>
    </source>
</reference>
<protein>
    <submittedName>
        <fullName evidence="2">Uncharacterized protein</fullName>
    </submittedName>
</protein>
<evidence type="ECO:0000256" key="1">
    <source>
        <dbReference type="SAM" id="Coils"/>
    </source>
</evidence>
<proteinExistence type="predicted"/>
<feature type="coiled-coil region" evidence="1">
    <location>
        <begin position="180"/>
        <end position="221"/>
    </location>
</feature>
<sequence length="310" mass="37165">MSNIHISYNNVQIAANDSFIVNKMELGYIDKIMNFIINYIPKTIHEHLIISRKYTNFTIINTSSGHQIFISEKGLKYIKYRISCDLFLNTLRITCDYHNYFDVNKASDEELTIAGVYMSLNDPYLYMDDLNNFNVIYNYICPYFKYNFKKNQLKCGYRSVLANFEHLEFFNKHCEEIQKYNIFKQNIELQNNIIKEAQQKINLEKEKLAEIEKNIENYKNKRIFNNSLNLIKNNDFKLKPINKSIDNDFVNEIIKYVQCRLYIKNDIEKIMDKETFINIYESVLRKDEFDLMTKYYDSNEELKTIIKSLC</sequence>
<dbReference type="EMBL" id="KY684105">
    <property type="protein sequence ID" value="ARF10740.1"/>
    <property type="molecule type" value="Genomic_DNA"/>
</dbReference>
<accession>A0A1V0SG88</accession>
<evidence type="ECO:0000313" key="2">
    <source>
        <dbReference type="EMBL" id="ARF10740.1"/>
    </source>
</evidence>